<proteinExistence type="predicted"/>
<feature type="signal peptide" evidence="3">
    <location>
        <begin position="1"/>
        <end position="18"/>
    </location>
</feature>
<gene>
    <name evidence="5" type="ORF">BDV98DRAFT_602978</name>
</gene>
<name>A0A5C3QYV6_9AGAR</name>
<evidence type="ECO:0000256" key="1">
    <source>
        <dbReference type="ARBA" id="ARBA00022729"/>
    </source>
</evidence>
<dbReference type="InterPro" id="IPR036908">
    <property type="entry name" value="RlpA-like_sf"/>
</dbReference>
<organism evidence="5 6">
    <name type="scientific">Pterulicium gracile</name>
    <dbReference type="NCBI Taxonomy" id="1884261"/>
    <lineage>
        <taxon>Eukaryota</taxon>
        <taxon>Fungi</taxon>
        <taxon>Dikarya</taxon>
        <taxon>Basidiomycota</taxon>
        <taxon>Agaricomycotina</taxon>
        <taxon>Agaricomycetes</taxon>
        <taxon>Agaricomycetidae</taxon>
        <taxon>Agaricales</taxon>
        <taxon>Pleurotineae</taxon>
        <taxon>Pterulaceae</taxon>
        <taxon>Pterulicium</taxon>
    </lineage>
</organism>
<feature type="domain" description="RlpA-like protein double-psi beta-barrel" evidence="4">
    <location>
        <begin position="142"/>
        <end position="237"/>
    </location>
</feature>
<dbReference type="Gene3D" id="2.40.40.10">
    <property type="entry name" value="RlpA-like domain"/>
    <property type="match status" value="1"/>
</dbReference>
<feature type="chain" id="PRO_5022898439" description="RlpA-like protein double-psi beta-barrel domain-containing protein" evidence="3">
    <location>
        <begin position="19"/>
        <end position="245"/>
    </location>
</feature>
<evidence type="ECO:0000313" key="5">
    <source>
        <dbReference type="EMBL" id="TFL03564.1"/>
    </source>
</evidence>
<reference evidence="5 6" key="1">
    <citation type="journal article" date="2019" name="Nat. Ecol. Evol.">
        <title>Megaphylogeny resolves global patterns of mushroom evolution.</title>
        <authorList>
            <person name="Varga T."/>
            <person name="Krizsan K."/>
            <person name="Foldi C."/>
            <person name="Dima B."/>
            <person name="Sanchez-Garcia M."/>
            <person name="Sanchez-Ramirez S."/>
            <person name="Szollosi G.J."/>
            <person name="Szarkandi J.G."/>
            <person name="Papp V."/>
            <person name="Albert L."/>
            <person name="Andreopoulos W."/>
            <person name="Angelini C."/>
            <person name="Antonin V."/>
            <person name="Barry K.W."/>
            <person name="Bougher N.L."/>
            <person name="Buchanan P."/>
            <person name="Buyck B."/>
            <person name="Bense V."/>
            <person name="Catcheside P."/>
            <person name="Chovatia M."/>
            <person name="Cooper J."/>
            <person name="Damon W."/>
            <person name="Desjardin D."/>
            <person name="Finy P."/>
            <person name="Geml J."/>
            <person name="Haridas S."/>
            <person name="Hughes K."/>
            <person name="Justo A."/>
            <person name="Karasinski D."/>
            <person name="Kautmanova I."/>
            <person name="Kiss B."/>
            <person name="Kocsube S."/>
            <person name="Kotiranta H."/>
            <person name="LaButti K.M."/>
            <person name="Lechner B.E."/>
            <person name="Liimatainen K."/>
            <person name="Lipzen A."/>
            <person name="Lukacs Z."/>
            <person name="Mihaltcheva S."/>
            <person name="Morgado L.N."/>
            <person name="Niskanen T."/>
            <person name="Noordeloos M.E."/>
            <person name="Ohm R.A."/>
            <person name="Ortiz-Santana B."/>
            <person name="Ovrebo C."/>
            <person name="Racz N."/>
            <person name="Riley R."/>
            <person name="Savchenko A."/>
            <person name="Shiryaev A."/>
            <person name="Soop K."/>
            <person name="Spirin V."/>
            <person name="Szebenyi C."/>
            <person name="Tomsovsky M."/>
            <person name="Tulloss R.E."/>
            <person name="Uehling J."/>
            <person name="Grigoriev I.V."/>
            <person name="Vagvolgyi C."/>
            <person name="Papp T."/>
            <person name="Martin F.M."/>
            <person name="Miettinen O."/>
            <person name="Hibbett D.S."/>
            <person name="Nagy L.G."/>
        </authorList>
    </citation>
    <scope>NUCLEOTIDE SEQUENCE [LARGE SCALE GENOMIC DNA]</scope>
    <source>
        <strain evidence="5 6">CBS 309.79</strain>
    </source>
</reference>
<evidence type="ECO:0000259" key="4">
    <source>
        <dbReference type="Pfam" id="PF03330"/>
    </source>
</evidence>
<accession>A0A5C3QYV6</accession>
<protein>
    <recommendedName>
        <fullName evidence="4">RlpA-like protein double-psi beta-barrel domain-containing protein</fullName>
    </recommendedName>
</protein>
<evidence type="ECO:0000256" key="3">
    <source>
        <dbReference type="SAM" id="SignalP"/>
    </source>
</evidence>
<dbReference type="PANTHER" id="PTHR31836:SF28">
    <property type="entry name" value="SRCR DOMAIN-CONTAINING PROTEIN-RELATED"/>
    <property type="match status" value="1"/>
</dbReference>
<dbReference type="SUPFAM" id="SSF50685">
    <property type="entry name" value="Barwin-like endoglucanases"/>
    <property type="match status" value="1"/>
</dbReference>
<feature type="region of interest" description="Disordered" evidence="2">
    <location>
        <begin position="27"/>
        <end position="138"/>
    </location>
</feature>
<sequence>MIFNSFVLLSVLSLSAFAVPHSAHNHRGLASRVSARETPALPHVGKKRSMTKRCRTRPPPVAAAADPPANPKPEVENPKPQEPKPKPQEEATKPPKDDSKPKPEEDKPKPTPEEPETKPPKDDKPAQSEPGGLHFSLFGNNQGHGTFYNTGLTACGKSFKDTDYIAAVSAQVFDSYPGATANPNLNPICGKKLKATWKGKSVVVEVQDRCAGCETDKDVDLTPTAFQQIADLGVGRIRDLDWQFI</sequence>
<dbReference type="OrthoDB" id="623670at2759"/>
<feature type="compositionally biased region" description="Basic residues" evidence="2">
    <location>
        <begin position="44"/>
        <end position="56"/>
    </location>
</feature>
<dbReference type="InterPro" id="IPR051477">
    <property type="entry name" value="Expansin_CellWall"/>
</dbReference>
<dbReference type="Pfam" id="PF03330">
    <property type="entry name" value="DPBB_1"/>
    <property type="match status" value="1"/>
</dbReference>
<dbReference type="PANTHER" id="PTHR31836">
    <property type="match status" value="1"/>
</dbReference>
<dbReference type="AlphaFoldDB" id="A0A5C3QYV6"/>
<keyword evidence="1 3" id="KW-0732">Signal</keyword>
<dbReference type="EMBL" id="ML178820">
    <property type="protein sequence ID" value="TFL03564.1"/>
    <property type="molecule type" value="Genomic_DNA"/>
</dbReference>
<dbReference type="Proteomes" id="UP000305067">
    <property type="component" value="Unassembled WGS sequence"/>
</dbReference>
<feature type="compositionally biased region" description="Basic and acidic residues" evidence="2">
    <location>
        <begin position="73"/>
        <end position="126"/>
    </location>
</feature>
<dbReference type="STRING" id="1884261.A0A5C3QYV6"/>
<dbReference type="InterPro" id="IPR009009">
    <property type="entry name" value="RlpA-like_DPBB"/>
</dbReference>
<evidence type="ECO:0000313" key="6">
    <source>
        <dbReference type="Proteomes" id="UP000305067"/>
    </source>
</evidence>
<dbReference type="CDD" id="cd22191">
    <property type="entry name" value="DPBB_RlpA_EXP_N-like"/>
    <property type="match status" value="1"/>
</dbReference>
<evidence type="ECO:0000256" key="2">
    <source>
        <dbReference type="SAM" id="MobiDB-lite"/>
    </source>
</evidence>
<keyword evidence="6" id="KW-1185">Reference proteome</keyword>